<keyword evidence="1" id="KW-0805">Transcription regulation</keyword>
<evidence type="ECO:0000256" key="3">
    <source>
        <dbReference type="SAM" id="MobiDB-lite"/>
    </source>
</evidence>
<feature type="compositionally biased region" description="Basic and acidic residues" evidence="3">
    <location>
        <begin position="71"/>
        <end position="86"/>
    </location>
</feature>
<gene>
    <name evidence="4" type="ORF">NF556_19965</name>
</gene>
<dbReference type="Proteomes" id="UP001056455">
    <property type="component" value="Chromosome"/>
</dbReference>
<name>A0ABY4YU86_9MICO</name>
<dbReference type="EMBL" id="CP099489">
    <property type="protein sequence ID" value="USQ79835.1"/>
    <property type="molecule type" value="Genomic_DNA"/>
</dbReference>
<accession>A0ABY4YU86</accession>
<evidence type="ECO:0000313" key="4">
    <source>
        <dbReference type="EMBL" id="USQ79835.1"/>
    </source>
</evidence>
<sequence>MAEHPDPDLVLDLALGHLSGPERDEVLTHVADCTSCQNDLDGLTTAVEASLAAVPRTDPPAGFATRVLQRLEDESPSRTDNAPERHHSARRSLAGPAVTPERSHRTPAWIGIAAAAVLGLGAGAGLTAALIERPDGAPATEQPVASQGSPLLTADGDTVGFVSRSWSEGDPVLVVDVSGGDPGRSYLCRLGLDDGGTEDVGRWSLSGDRPNSWVVPDPGATTVELVSDSGATWSTATL</sequence>
<proteinExistence type="predicted"/>
<keyword evidence="2" id="KW-0804">Transcription</keyword>
<keyword evidence="5" id="KW-1185">Reference proteome</keyword>
<evidence type="ECO:0000256" key="2">
    <source>
        <dbReference type="ARBA" id="ARBA00023163"/>
    </source>
</evidence>
<dbReference type="RefSeq" id="WP_252592939.1">
    <property type="nucleotide sequence ID" value="NZ_CP099489.1"/>
</dbReference>
<protein>
    <recommendedName>
        <fullName evidence="6">Zinc finger protein</fullName>
    </recommendedName>
</protein>
<evidence type="ECO:0000256" key="1">
    <source>
        <dbReference type="ARBA" id="ARBA00023015"/>
    </source>
</evidence>
<evidence type="ECO:0008006" key="6">
    <source>
        <dbReference type="Google" id="ProtNLM"/>
    </source>
</evidence>
<reference evidence="4" key="1">
    <citation type="submission" date="2022-06" db="EMBL/GenBank/DDBJ databases">
        <title>Ornithinimicrobium HY1793.</title>
        <authorList>
            <person name="Huang Y."/>
        </authorList>
    </citation>
    <scope>NUCLEOTIDE SEQUENCE</scope>
    <source>
        <strain evidence="4">HY1793</strain>
    </source>
</reference>
<organism evidence="4 5">
    <name type="scientific">Ornithinimicrobium faecis</name>
    <dbReference type="NCBI Taxonomy" id="2934158"/>
    <lineage>
        <taxon>Bacteria</taxon>
        <taxon>Bacillati</taxon>
        <taxon>Actinomycetota</taxon>
        <taxon>Actinomycetes</taxon>
        <taxon>Micrococcales</taxon>
        <taxon>Ornithinimicrobiaceae</taxon>
        <taxon>Ornithinimicrobium</taxon>
    </lineage>
</organism>
<feature type="region of interest" description="Disordered" evidence="3">
    <location>
        <begin position="71"/>
        <end position="102"/>
    </location>
</feature>
<dbReference type="InterPro" id="IPR041916">
    <property type="entry name" value="Anti_sigma_zinc_sf"/>
</dbReference>
<evidence type="ECO:0000313" key="5">
    <source>
        <dbReference type="Proteomes" id="UP001056455"/>
    </source>
</evidence>
<dbReference type="Gene3D" id="1.10.10.1320">
    <property type="entry name" value="Anti-sigma factor, zinc-finger domain"/>
    <property type="match status" value="1"/>
</dbReference>